<name>A0A6S4Q168_VIBVL</name>
<organism evidence="1">
    <name type="scientific">Vibrio vulnificus</name>
    <dbReference type="NCBI Taxonomy" id="672"/>
    <lineage>
        <taxon>Bacteria</taxon>
        <taxon>Pseudomonadati</taxon>
        <taxon>Pseudomonadota</taxon>
        <taxon>Gammaproteobacteria</taxon>
        <taxon>Vibrionales</taxon>
        <taxon>Vibrionaceae</taxon>
        <taxon>Vibrio</taxon>
    </lineage>
</organism>
<sequence length="40" mass="4505">MKIQLLAFKFNSLAFEFSDADLVESVECSEVSKLQKAIKP</sequence>
<proteinExistence type="predicted"/>
<dbReference type="AlphaFoldDB" id="A0A6S4Q168"/>
<dbReference type="EMBL" id="AB609751">
    <property type="protein sequence ID" value="BBE38686.1"/>
    <property type="molecule type" value="Genomic_DNA"/>
</dbReference>
<evidence type="ECO:0000313" key="1">
    <source>
        <dbReference type="EMBL" id="BBE38686.1"/>
    </source>
</evidence>
<reference evidence="1" key="1">
    <citation type="submission" date="2011-01" db="EMBL/GenBank/DDBJ databases">
        <title>Evolutionary Significance of Chromosomal Super-Integrons in Vibrio vulnificus Strains.</title>
        <authorList>
            <person name="Shu H.Y."/>
            <person name="Wu K.M."/>
            <person name="Liu T.T."/>
            <person name="Liu Y.M."/>
            <person name="Liao T.L."/>
            <person name="Hor L.I."/>
            <person name="Tsai S.F."/>
            <person name="Chen C.Y."/>
        </authorList>
    </citation>
    <scope>NUCLEOTIDE SEQUENCE</scope>
    <source>
        <strain evidence="1">CECT4999</strain>
    </source>
</reference>
<protein>
    <submittedName>
        <fullName evidence="1">Uncharacterized protein</fullName>
    </submittedName>
</protein>
<accession>A0A6S4Q168</accession>